<reference evidence="1 2" key="1">
    <citation type="submission" date="2023-06" db="EMBL/GenBank/DDBJ databases">
        <authorList>
            <person name="Zeman M."/>
            <person name="Kubasova T."/>
            <person name="Jahodarova E."/>
            <person name="Nykrynova M."/>
            <person name="Rychlik I."/>
        </authorList>
    </citation>
    <scope>NUCLEOTIDE SEQUENCE [LARGE SCALE GENOMIC DNA]</scope>
    <source>
        <strain evidence="1 2">109_WCHN</strain>
    </source>
</reference>
<dbReference type="RefSeq" id="WP_289560980.1">
    <property type="nucleotide sequence ID" value="NZ_JAUDEN010000030.1"/>
</dbReference>
<dbReference type="Pfam" id="PF14253">
    <property type="entry name" value="AbiH"/>
    <property type="match status" value="1"/>
</dbReference>
<reference evidence="2" key="2">
    <citation type="submission" date="2023-07" db="EMBL/GenBank/DDBJ databases">
        <title>Identification and characterization of horizontal gene transfer across gut microbiota members of farm animals based on homology search.</title>
        <authorList>
            <person name="Schwarzerova J."/>
            <person name="Nykrynova M."/>
            <person name="Jureckova K."/>
            <person name="Cejkova D."/>
            <person name="Rychlik I."/>
        </authorList>
    </citation>
    <scope>NUCLEOTIDE SEQUENCE [LARGE SCALE GENOMIC DNA]</scope>
    <source>
        <strain evidence="2">109_WCHN</strain>
    </source>
</reference>
<name>A0ABT7VIP5_9BACE</name>
<protein>
    <submittedName>
        <fullName evidence="1">AbiH family protein</fullName>
    </submittedName>
</protein>
<dbReference type="InterPro" id="IPR025935">
    <property type="entry name" value="AbiH"/>
</dbReference>
<comment type="caution">
    <text evidence="1">The sequence shown here is derived from an EMBL/GenBank/DDBJ whole genome shotgun (WGS) entry which is preliminary data.</text>
</comment>
<gene>
    <name evidence="1" type="ORF">QUW60_13005</name>
</gene>
<accession>A0ABT7VIP5</accession>
<sequence>MSKVFIIGNGFDLDLGWKTRYSDFARSNYWKRDYVFSGLKGHLERQKETDKWFDLEKSLLEYAKKESNRNYLVPSLSPDGDKQTFDKLTKSLGDYLNEEQQRPVNRDSVASQVLKAVISNGKFDVIYSFNYTDLHHIAKEIGIAEKFNYEHVHGCLKDNSIILGVEDESDLMDGYSFLYKTFSPHYESHHIQYDLLDADEVVFFGHSLGQNDYHYFRQFFRNQCDENMPREKGKKITIFTYDDSSRISILEQLRDMNDRKTSLLFSLNDFQVICTKDGKNERLLHFLKHLQQTSKEEELKQIHRLTHML</sequence>
<proteinExistence type="predicted"/>
<evidence type="ECO:0000313" key="1">
    <source>
        <dbReference type="EMBL" id="MDM8326132.1"/>
    </source>
</evidence>
<dbReference type="EMBL" id="JAUDEN010000030">
    <property type="protein sequence ID" value="MDM8326132.1"/>
    <property type="molecule type" value="Genomic_DNA"/>
</dbReference>
<evidence type="ECO:0000313" key="2">
    <source>
        <dbReference type="Proteomes" id="UP001169458"/>
    </source>
</evidence>
<dbReference type="Proteomes" id="UP001169458">
    <property type="component" value="Unassembled WGS sequence"/>
</dbReference>
<organism evidence="1 2">
    <name type="scientific">Bacteroides gallinaceum</name>
    <dbReference type="NCBI Taxonomy" id="1462571"/>
    <lineage>
        <taxon>Bacteria</taxon>
        <taxon>Pseudomonadati</taxon>
        <taxon>Bacteroidota</taxon>
        <taxon>Bacteroidia</taxon>
        <taxon>Bacteroidales</taxon>
        <taxon>Bacteroidaceae</taxon>
        <taxon>Bacteroides</taxon>
    </lineage>
</organism>
<keyword evidence="2" id="KW-1185">Reference proteome</keyword>